<comment type="caution">
    <text evidence="2">The sequence shown here is derived from an EMBL/GenBank/DDBJ whole genome shotgun (WGS) entry which is preliminary data.</text>
</comment>
<evidence type="ECO:0000256" key="1">
    <source>
        <dbReference type="SAM" id="MobiDB-lite"/>
    </source>
</evidence>
<feature type="region of interest" description="Disordered" evidence="1">
    <location>
        <begin position="47"/>
        <end position="154"/>
    </location>
</feature>
<name>A0ABQ9UCW4_SAGOE</name>
<feature type="compositionally biased region" description="Basic and acidic residues" evidence="1">
    <location>
        <begin position="126"/>
        <end position="138"/>
    </location>
</feature>
<proteinExistence type="predicted"/>
<organism evidence="2 3">
    <name type="scientific">Saguinus oedipus</name>
    <name type="common">Cotton-top tamarin</name>
    <name type="synonym">Oedipomidas oedipus</name>
    <dbReference type="NCBI Taxonomy" id="9490"/>
    <lineage>
        <taxon>Eukaryota</taxon>
        <taxon>Metazoa</taxon>
        <taxon>Chordata</taxon>
        <taxon>Craniata</taxon>
        <taxon>Vertebrata</taxon>
        <taxon>Euteleostomi</taxon>
        <taxon>Mammalia</taxon>
        <taxon>Eutheria</taxon>
        <taxon>Euarchontoglires</taxon>
        <taxon>Primates</taxon>
        <taxon>Haplorrhini</taxon>
        <taxon>Platyrrhini</taxon>
        <taxon>Cebidae</taxon>
        <taxon>Callitrichinae</taxon>
        <taxon>Saguinus</taxon>
    </lineage>
</organism>
<feature type="compositionally biased region" description="Basic and acidic residues" evidence="1">
    <location>
        <begin position="107"/>
        <end position="118"/>
    </location>
</feature>
<accession>A0ABQ9UCW4</accession>
<gene>
    <name evidence="2" type="ORF">P7K49_028313</name>
</gene>
<keyword evidence="3" id="KW-1185">Reference proteome</keyword>
<sequence>MPSYQHQQRKAISTNFLRGGFAAAGRRSRNLRVTRCARFPLLPLTEGTSALQTPGRGQQRPTAARTPKVASHPAAPHDSRQRRRHQSRSSGERAPAAVAMEGSPSRDGQERREKRSRVETPSGQQGREKRKGESEGRVRSCASCRRRSGHGPGPARLRGAVDCLAPHPRLYSARPDAPISLGHELVPAGQPHSPILSRRCLGCCYGVRWGEVDARWRLSRGKAGERAKRKTIVGSRRLSMGSSWEGLRS</sequence>
<dbReference type="EMBL" id="JASSZA010000014">
    <property type="protein sequence ID" value="KAK2094575.1"/>
    <property type="molecule type" value="Genomic_DNA"/>
</dbReference>
<feature type="compositionally biased region" description="Polar residues" evidence="1">
    <location>
        <begin position="47"/>
        <end position="61"/>
    </location>
</feature>
<protein>
    <submittedName>
        <fullName evidence="2">Uncharacterized protein</fullName>
    </submittedName>
</protein>
<reference evidence="2 3" key="1">
    <citation type="submission" date="2023-05" db="EMBL/GenBank/DDBJ databases">
        <title>B98-5 Cell Line De Novo Hybrid Assembly: An Optical Mapping Approach.</title>
        <authorList>
            <person name="Kananen K."/>
            <person name="Auerbach J.A."/>
            <person name="Kautto E."/>
            <person name="Blachly J.S."/>
        </authorList>
    </citation>
    <scope>NUCLEOTIDE SEQUENCE [LARGE SCALE GENOMIC DNA]</scope>
    <source>
        <strain evidence="2">B95-8</strain>
        <tissue evidence="2">Cell line</tissue>
    </source>
</reference>
<dbReference type="Proteomes" id="UP001266305">
    <property type="component" value="Unassembled WGS sequence"/>
</dbReference>
<evidence type="ECO:0000313" key="2">
    <source>
        <dbReference type="EMBL" id="KAK2094575.1"/>
    </source>
</evidence>
<evidence type="ECO:0000313" key="3">
    <source>
        <dbReference type="Proteomes" id="UP001266305"/>
    </source>
</evidence>